<sequence>MPKQISVVSSNKDTYKEKFVINKLGEAQIDPELSPKMSQELIYVLYPYKNSFSSDNEPLGAIRGNESNITLHIDQPYPPLLRIPAYPEILRAGEALEKNIQ</sequence>
<reference evidence="1" key="1">
    <citation type="submission" date="2021-03" db="EMBL/GenBank/DDBJ databases">
        <title>Draft genome sequence of rust myrtle Austropuccinia psidii MF-1, a brazilian biotype.</title>
        <authorList>
            <person name="Quecine M.C."/>
            <person name="Pachon D.M.R."/>
            <person name="Bonatelli M.L."/>
            <person name="Correr F.H."/>
            <person name="Franceschini L.M."/>
            <person name="Leite T.F."/>
            <person name="Margarido G.R.A."/>
            <person name="Almeida C.A."/>
            <person name="Ferrarezi J.A."/>
            <person name="Labate C.A."/>
        </authorList>
    </citation>
    <scope>NUCLEOTIDE SEQUENCE</scope>
    <source>
        <strain evidence="1">MF-1</strain>
    </source>
</reference>
<accession>A0A9Q3BAT0</accession>
<keyword evidence="2" id="KW-1185">Reference proteome</keyword>
<protein>
    <submittedName>
        <fullName evidence="1">Uncharacterized protein</fullName>
    </submittedName>
</protein>
<evidence type="ECO:0000313" key="2">
    <source>
        <dbReference type="Proteomes" id="UP000765509"/>
    </source>
</evidence>
<evidence type="ECO:0000313" key="1">
    <source>
        <dbReference type="EMBL" id="MBW0461717.1"/>
    </source>
</evidence>
<gene>
    <name evidence="1" type="ORF">O181_001432</name>
</gene>
<dbReference type="Proteomes" id="UP000765509">
    <property type="component" value="Unassembled WGS sequence"/>
</dbReference>
<dbReference type="AlphaFoldDB" id="A0A9Q3BAT0"/>
<dbReference type="OrthoDB" id="6776860at2759"/>
<dbReference type="EMBL" id="AVOT02000209">
    <property type="protein sequence ID" value="MBW0461717.1"/>
    <property type="molecule type" value="Genomic_DNA"/>
</dbReference>
<name>A0A9Q3BAT0_9BASI</name>
<proteinExistence type="predicted"/>
<comment type="caution">
    <text evidence="1">The sequence shown here is derived from an EMBL/GenBank/DDBJ whole genome shotgun (WGS) entry which is preliminary data.</text>
</comment>
<organism evidence="1 2">
    <name type="scientific">Austropuccinia psidii MF-1</name>
    <dbReference type="NCBI Taxonomy" id="1389203"/>
    <lineage>
        <taxon>Eukaryota</taxon>
        <taxon>Fungi</taxon>
        <taxon>Dikarya</taxon>
        <taxon>Basidiomycota</taxon>
        <taxon>Pucciniomycotina</taxon>
        <taxon>Pucciniomycetes</taxon>
        <taxon>Pucciniales</taxon>
        <taxon>Sphaerophragmiaceae</taxon>
        <taxon>Austropuccinia</taxon>
    </lineage>
</organism>